<dbReference type="Proteomes" id="UP000684084">
    <property type="component" value="Unassembled WGS sequence"/>
</dbReference>
<organism evidence="1 2">
    <name type="scientific">Rhizophagus irregularis</name>
    <dbReference type="NCBI Taxonomy" id="588596"/>
    <lineage>
        <taxon>Eukaryota</taxon>
        <taxon>Fungi</taxon>
        <taxon>Fungi incertae sedis</taxon>
        <taxon>Mucoromycota</taxon>
        <taxon>Glomeromycotina</taxon>
        <taxon>Glomeromycetes</taxon>
        <taxon>Glomerales</taxon>
        <taxon>Glomeraceae</taxon>
        <taxon>Rhizophagus</taxon>
    </lineage>
</organism>
<dbReference type="AlphaFoldDB" id="A0A915YY05"/>
<dbReference type="OrthoDB" id="2312306at2759"/>
<comment type="caution">
    <text evidence="1">The sequence shown here is derived from an EMBL/GenBank/DDBJ whole genome shotgun (WGS) entry which is preliminary data.</text>
</comment>
<protein>
    <submittedName>
        <fullName evidence="1">Uncharacterized protein</fullName>
    </submittedName>
</protein>
<sequence length="88" mass="10579">MLDCGREPVFHHLRSTEHDFSPIFSPVYAITSRNLRNLHIQRSEELTGHLKKMKEKNEIFKIHPIQRSRYLQIKEKNVKLIFKKIKVL</sequence>
<evidence type="ECO:0000313" key="2">
    <source>
        <dbReference type="Proteomes" id="UP000684084"/>
    </source>
</evidence>
<accession>A0A915YY05</accession>
<proteinExistence type="predicted"/>
<gene>
    <name evidence="1" type="ORF">CHRIB12_LOCUS5364</name>
</gene>
<dbReference type="EMBL" id="CAGKOT010000008">
    <property type="protein sequence ID" value="CAB5352134.1"/>
    <property type="molecule type" value="Genomic_DNA"/>
</dbReference>
<reference evidence="1" key="1">
    <citation type="submission" date="2020-05" db="EMBL/GenBank/DDBJ databases">
        <authorList>
            <person name="Rincon C."/>
            <person name="Sanders R I."/>
            <person name="Robbins C."/>
            <person name="Chaturvedi A."/>
        </authorList>
    </citation>
    <scope>NUCLEOTIDE SEQUENCE</scope>
    <source>
        <strain evidence="1">CHB12</strain>
    </source>
</reference>
<evidence type="ECO:0000313" key="1">
    <source>
        <dbReference type="EMBL" id="CAB5352134.1"/>
    </source>
</evidence>
<name>A0A915YY05_9GLOM</name>
<dbReference type="VEuPathDB" id="FungiDB:RhiirFUN_025635"/>